<dbReference type="AlphaFoldDB" id="A0AA38QAM0"/>
<keyword evidence="2" id="KW-0812">Transmembrane</keyword>
<evidence type="ECO:0000256" key="2">
    <source>
        <dbReference type="SAM" id="Phobius"/>
    </source>
</evidence>
<dbReference type="Proteomes" id="UP001163850">
    <property type="component" value="Unassembled WGS sequence"/>
</dbReference>
<feature type="transmembrane region" description="Helical" evidence="2">
    <location>
        <begin position="6"/>
        <end position="27"/>
    </location>
</feature>
<proteinExistence type="predicted"/>
<feature type="region of interest" description="Disordered" evidence="1">
    <location>
        <begin position="35"/>
        <end position="56"/>
    </location>
</feature>
<reference evidence="3" key="1">
    <citation type="submission" date="2022-08" db="EMBL/GenBank/DDBJ databases">
        <authorList>
            <consortium name="DOE Joint Genome Institute"/>
            <person name="Min B."/>
            <person name="Riley R."/>
            <person name="Sierra-Patev S."/>
            <person name="Naranjo-Ortiz M."/>
            <person name="Looney B."/>
            <person name="Konkel Z."/>
            <person name="Slot J.C."/>
            <person name="Sakamoto Y."/>
            <person name="Steenwyk J.L."/>
            <person name="Rokas A."/>
            <person name="Carro J."/>
            <person name="Camarero S."/>
            <person name="Ferreira P."/>
            <person name="Molpeceres G."/>
            <person name="Ruiz-Duenas F.J."/>
            <person name="Serrano A."/>
            <person name="Henrissat B."/>
            <person name="Drula E."/>
            <person name="Hughes K.W."/>
            <person name="Mata J.L."/>
            <person name="Ishikawa N.K."/>
            <person name="Vargas-Isla R."/>
            <person name="Ushijima S."/>
            <person name="Smith C.A."/>
            <person name="Ahrendt S."/>
            <person name="Andreopoulos W."/>
            <person name="He G."/>
            <person name="Labutti K."/>
            <person name="Lipzen A."/>
            <person name="Ng V."/>
            <person name="Sandor L."/>
            <person name="Barry K."/>
            <person name="Martinez A.T."/>
            <person name="Xiao Y."/>
            <person name="Gibbons J.G."/>
            <person name="Terashima K."/>
            <person name="Hibbett D.S."/>
            <person name="Grigoriev I.V."/>
        </authorList>
    </citation>
    <scope>NUCLEOTIDE SEQUENCE</scope>
    <source>
        <strain evidence="3">TFB7829</strain>
    </source>
</reference>
<feature type="compositionally biased region" description="Pro residues" evidence="1">
    <location>
        <begin position="47"/>
        <end position="56"/>
    </location>
</feature>
<protein>
    <submittedName>
        <fullName evidence="3">Uncharacterized protein</fullName>
    </submittedName>
</protein>
<name>A0AA38QAM0_9AGAR</name>
<sequence length="56" mass="6505">MTQHKPPNHFLLIGLSLSSFVAFYTLVKYREKTNPASELPRQLDHPLVPPSRPRDY</sequence>
<comment type="caution">
    <text evidence="3">The sequence shown here is derived from an EMBL/GenBank/DDBJ whole genome shotgun (WGS) entry which is preliminary data.</text>
</comment>
<keyword evidence="2" id="KW-1133">Transmembrane helix</keyword>
<organism evidence="3 4">
    <name type="scientific">Lentinula detonsa</name>
    <dbReference type="NCBI Taxonomy" id="2804962"/>
    <lineage>
        <taxon>Eukaryota</taxon>
        <taxon>Fungi</taxon>
        <taxon>Dikarya</taxon>
        <taxon>Basidiomycota</taxon>
        <taxon>Agaricomycotina</taxon>
        <taxon>Agaricomycetes</taxon>
        <taxon>Agaricomycetidae</taxon>
        <taxon>Agaricales</taxon>
        <taxon>Marasmiineae</taxon>
        <taxon>Omphalotaceae</taxon>
        <taxon>Lentinula</taxon>
    </lineage>
</organism>
<keyword evidence="2" id="KW-0472">Membrane</keyword>
<evidence type="ECO:0000256" key="1">
    <source>
        <dbReference type="SAM" id="MobiDB-lite"/>
    </source>
</evidence>
<evidence type="ECO:0000313" key="3">
    <source>
        <dbReference type="EMBL" id="KAJ3990083.1"/>
    </source>
</evidence>
<evidence type="ECO:0000313" key="4">
    <source>
        <dbReference type="Proteomes" id="UP001163850"/>
    </source>
</evidence>
<gene>
    <name evidence="3" type="ORF">F5890DRAFT_1399787</name>
</gene>
<accession>A0AA38QAM0</accession>
<dbReference type="EMBL" id="MU801893">
    <property type="protein sequence ID" value="KAJ3990083.1"/>
    <property type="molecule type" value="Genomic_DNA"/>
</dbReference>